<feature type="region of interest" description="Disordered" evidence="4">
    <location>
        <begin position="257"/>
        <end position="297"/>
    </location>
</feature>
<proteinExistence type="predicted"/>
<name>A0A0R3W349_TAEAS</name>
<dbReference type="GO" id="GO:0003723">
    <property type="term" value="F:RNA binding"/>
    <property type="evidence" value="ECO:0007669"/>
    <property type="project" value="UniProtKB-UniRule"/>
</dbReference>
<dbReference type="AlphaFoldDB" id="A0A0R3W349"/>
<evidence type="ECO:0000256" key="3">
    <source>
        <dbReference type="PROSITE-ProRule" id="PRU00176"/>
    </source>
</evidence>
<feature type="compositionally biased region" description="Pro residues" evidence="4">
    <location>
        <begin position="281"/>
        <end position="297"/>
    </location>
</feature>
<evidence type="ECO:0000256" key="2">
    <source>
        <dbReference type="ARBA" id="ARBA00022884"/>
    </source>
</evidence>
<dbReference type="InterPro" id="IPR012677">
    <property type="entry name" value="Nucleotide-bd_a/b_plait_sf"/>
</dbReference>
<keyword evidence="7" id="KW-1185">Reference proteome</keyword>
<evidence type="ECO:0000256" key="4">
    <source>
        <dbReference type="SAM" id="MobiDB-lite"/>
    </source>
</evidence>
<dbReference type="InterPro" id="IPR035979">
    <property type="entry name" value="RBD_domain_sf"/>
</dbReference>
<feature type="compositionally biased region" description="Low complexity" evidence="4">
    <location>
        <begin position="271"/>
        <end position="280"/>
    </location>
</feature>
<dbReference type="InterPro" id="IPR055204">
    <property type="entry name" value="HNRNPL_RRM"/>
</dbReference>
<reference evidence="6 7" key="2">
    <citation type="submission" date="2018-11" db="EMBL/GenBank/DDBJ databases">
        <authorList>
            <consortium name="Pathogen Informatics"/>
        </authorList>
    </citation>
    <scope>NUCLEOTIDE SEQUENCE [LARGE SCALE GENOMIC DNA]</scope>
</reference>
<dbReference type="STRING" id="60517.A0A0R3W349"/>
<accession>A0A0R3W349</accession>
<dbReference type="Proteomes" id="UP000282613">
    <property type="component" value="Unassembled WGS sequence"/>
</dbReference>
<organism evidence="8">
    <name type="scientific">Taenia asiatica</name>
    <name type="common">Asian tapeworm</name>
    <dbReference type="NCBI Taxonomy" id="60517"/>
    <lineage>
        <taxon>Eukaryota</taxon>
        <taxon>Metazoa</taxon>
        <taxon>Spiralia</taxon>
        <taxon>Lophotrochozoa</taxon>
        <taxon>Platyhelminthes</taxon>
        <taxon>Cestoda</taxon>
        <taxon>Eucestoda</taxon>
        <taxon>Cyclophyllidea</taxon>
        <taxon>Taeniidae</taxon>
        <taxon>Taenia</taxon>
    </lineage>
</organism>
<dbReference type="PROSITE" id="PS50102">
    <property type="entry name" value="RRM"/>
    <property type="match status" value="1"/>
</dbReference>
<dbReference type="WBParaSite" id="TASK_0000431501-mRNA-1">
    <property type="protein sequence ID" value="TASK_0000431501-mRNA-1"/>
    <property type="gene ID" value="TASK_0000431501"/>
</dbReference>
<evidence type="ECO:0000313" key="6">
    <source>
        <dbReference type="EMBL" id="VDK33237.1"/>
    </source>
</evidence>
<dbReference type="SMART" id="SM00360">
    <property type="entry name" value="RRM"/>
    <property type="match status" value="3"/>
</dbReference>
<evidence type="ECO:0000313" key="7">
    <source>
        <dbReference type="Proteomes" id="UP000282613"/>
    </source>
</evidence>
<protein>
    <submittedName>
        <fullName evidence="8">RRM domain-containing protein</fullName>
    </submittedName>
</protein>
<feature type="region of interest" description="Disordered" evidence="4">
    <location>
        <begin position="711"/>
        <end position="770"/>
    </location>
</feature>
<feature type="compositionally biased region" description="Polar residues" evidence="4">
    <location>
        <begin position="260"/>
        <end position="270"/>
    </location>
</feature>
<dbReference type="SUPFAM" id="SSF54928">
    <property type="entry name" value="RNA-binding domain, RBD"/>
    <property type="match status" value="3"/>
</dbReference>
<gene>
    <name evidence="6" type="ORF">TASK_LOCUS4316</name>
</gene>
<keyword evidence="2 3" id="KW-0694">RNA-binding</keyword>
<dbReference type="Gene3D" id="3.30.70.330">
    <property type="match status" value="4"/>
</dbReference>
<evidence type="ECO:0000256" key="1">
    <source>
        <dbReference type="ARBA" id="ARBA00022737"/>
    </source>
</evidence>
<reference evidence="8" key="1">
    <citation type="submission" date="2017-02" db="UniProtKB">
        <authorList>
            <consortium name="WormBaseParasite"/>
        </authorList>
    </citation>
    <scope>IDENTIFICATION</scope>
</reference>
<dbReference type="Pfam" id="PF11835">
    <property type="entry name" value="RRM_8"/>
    <property type="match status" value="1"/>
</dbReference>
<dbReference type="PANTHER" id="PTHR15592">
    <property type="entry name" value="MATRIN 3/NUCLEAR PROTEIN 220-RELATED"/>
    <property type="match status" value="1"/>
</dbReference>
<dbReference type="InterPro" id="IPR000504">
    <property type="entry name" value="RRM_dom"/>
</dbReference>
<feature type="region of interest" description="Disordered" evidence="4">
    <location>
        <begin position="671"/>
        <end position="695"/>
    </location>
</feature>
<dbReference type="CDD" id="cd12424">
    <property type="entry name" value="RRM3_hnRNPL_like"/>
    <property type="match status" value="1"/>
</dbReference>
<evidence type="ECO:0000313" key="8">
    <source>
        <dbReference type="WBParaSite" id="TASK_0000431501-mRNA-1"/>
    </source>
</evidence>
<feature type="compositionally biased region" description="Acidic residues" evidence="4">
    <location>
        <begin position="755"/>
        <end position="766"/>
    </location>
</feature>
<keyword evidence="1" id="KW-0677">Repeat</keyword>
<feature type="compositionally biased region" description="Low complexity" evidence="4">
    <location>
        <begin position="729"/>
        <end position="738"/>
    </location>
</feature>
<dbReference type="Pfam" id="PF13893">
    <property type="entry name" value="RRM_5"/>
    <property type="match status" value="1"/>
</dbReference>
<dbReference type="EMBL" id="UYRS01018342">
    <property type="protein sequence ID" value="VDK33237.1"/>
    <property type="molecule type" value="Genomic_DNA"/>
</dbReference>
<sequence>MSHSTKRVRVDTAAVATAQYYNTTGTVPSSFQLSADLSYLITTQPNCTVAAFELPQECTESEIYDAFIRCGQVKSVQKVCGGRAALIEFPEISTPTRLVHWAKINPFFIGVYRVRLEFSSQTITAPANIMKPQLNENSMAKDTTPNSVLHLDIRNAEYPITVNVLKAICSRHGTLQRIYIGKVNVDKSLEALVEFATIEEATKAREHLDGADIYSGCCSLSVSFSKMKKIHVTKNDNEQWDFTESKEGLLSNVPAGQRTLLPNATNGHGDQQSTPTTSVQQPPPPPPSNVPPVPPVPPMGYQQPYYGYSMPLGQYMQPPGYYPPMMPGQPMSSYSNPAMPYGMQPPMPSPYYQQPGYQYYPQQQPPAQQQMPPQMPAATVRTAPQIMPTPPPVHHVTPAGIGVGHSTSNLNSTSVAAARNTDMSIFHAERGAVLVVSNLPEGINCDHLFNVICLYGNIARIKFLKSRPGCAIVQMGSKEAAELVSQHLEGASIFGQVIQFHPSEQIEVQEHAGLGTLADGSPVMKNYMTDSNNRFRNAVVAAKSRILAPTRTLHFFNAPLNFSPEDMCHVFSDCGVKRPPRIVVFTAKPGQKTSLGLAEWDTVGESLDALALANHRPIHIVGFAHPFHLKLAFSPKPISDDRAGQSMINYPAPPMQISRGPQLNTPRVVTVPAPNAGSSAGKVSELGSSSPPPFDVKAVEAEEAAYLESNGAVIAGGKRERSPTPPPSASQTSPLPSTHSRSPSVVHQPPRTPEEEKEEEEEEEGDRDAHTEIHEVGAVTFNEADELHQGQEGIASSSELSGDENVDHNRFHENLKAVDEEAEATGYSPLGVTQFGILFTYWGRGKLKVCTSLWKSGLSIMLQQAEGIGLSILRVPVRPNQRLSLVENVFTWNFSDKFNAR</sequence>
<dbReference type="InterPro" id="IPR021790">
    <property type="entry name" value="PTBP1-like_RRM2"/>
</dbReference>
<evidence type="ECO:0000259" key="5">
    <source>
        <dbReference type="PROSITE" id="PS50102"/>
    </source>
</evidence>
<dbReference type="OrthoDB" id="302770at2759"/>
<dbReference type="Pfam" id="PF22976">
    <property type="entry name" value="RRM_10"/>
    <property type="match status" value="1"/>
</dbReference>
<feature type="domain" description="RRM" evidence="5">
    <location>
        <begin position="432"/>
        <end position="505"/>
    </location>
</feature>